<keyword evidence="4 11" id="KW-0548">Nucleotidyltransferase</keyword>
<dbReference type="InterPro" id="IPR032810">
    <property type="entry name" value="CCA-adding_enz_C"/>
</dbReference>
<dbReference type="GO" id="GO:0160016">
    <property type="term" value="F:CCACCA tRNA nucleotidyltransferase activity"/>
    <property type="evidence" value="ECO:0007669"/>
    <property type="project" value="RHEA"/>
</dbReference>
<evidence type="ECO:0000256" key="6">
    <source>
        <dbReference type="ARBA" id="ARBA00022741"/>
    </source>
</evidence>
<feature type="binding site" evidence="11">
    <location>
        <position position="160"/>
    </location>
    <ligand>
        <name>CTP</name>
        <dbReference type="ChEBI" id="CHEBI:37563"/>
    </ligand>
</feature>
<dbReference type="SUPFAM" id="SSF81891">
    <property type="entry name" value="Poly A polymerase C-terminal region-like"/>
    <property type="match status" value="1"/>
</dbReference>
<name>A0A429XYV2_9BACI</name>
<dbReference type="PANTHER" id="PTHR46173:SF1">
    <property type="entry name" value="CCA TRNA NUCLEOTIDYLTRANSFERASE 1, MITOCHONDRIAL"/>
    <property type="match status" value="1"/>
</dbReference>
<comment type="similarity">
    <text evidence="11">Belongs to the tRNA nucleotidyltransferase/poly(A) polymerase family. Bacterial CCA-adding enzyme type 3 subfamily.</text>
</comment>
<keyword evidence="8 11" id="KW-0067">ATP-binding</keyword>
<feature type="binding site" evidence="11">
    <location>
        <position position="163"/>
    </location>
    <ligand>
        <name>CTP</name>
        <dbReference type="ChEBI" id="CHEBI:37563"/>
    </ligand>
</feature>
<evidence type="ECO:0000313" key="16">
    <source>
        <dbReference type="Proteomes" id="UP000287156"/>
    </source>
</evidence>
<keyword evidence="7 11" id="KW-0692">RNA repair</keyword>
<evidence type="ECO:0000256" key="7">
    <source>
        <dbReference type="ARBA" id="ARBA00022800"/>
    </source>
</evidence>
<protein>
    <recommendedName>
        <fullName evidence="11">CCA-adding enzyme</fullName>
        <ecNumber evidence="11">2.7.7.72</ecNumber>
    </recommendedName>
    <alternativeName>
        <fullName evidence="11">CCA tRNA nucleotidyltransferase</fullName>
    </alternativeName>
    <alternativeName>
        <fullName evidence="11">tRNA CCA-pyrophosphorylase</fullName>
    </alternativeName>
    <alternativeName>
        <fullName evidence="11">tRNA adenylyl-/cytidylyl- transferase</fullName>
    </alternativeName>
    <alternativeName>
        <fullName evidence="11">tRNA nucleotidyltransferase</fullName>
    </alternativeName>
    <alternativeName>
        <fullName evidence="11">tRNA-NT</fullName>
    </alternativeName>
</protein>
<comment type="miscellaneous">
    <text evidence="11">A single active site specifically recognizes both ATP and CTP and is responsible for their addition.</text>
</comment>
<evidence type="ECO:0000256" key="9">
    <source>
        <dbReference type="ARBA" id="ARBA00022842"/>
    </source>
</evidence>
<feature type="binding site" evidence="11">
    <location>
        <position position="40"/>
    </location>
    <ligand>
        <name>Mg(2+)</name>
        <dbReference type="ChEBI" id="CHEBI:18420"/>
    </ligand>
</feature>
<dbReference type="InterPro" id="IPR002646">
    <property type="entry name" value="PolA_pol_head_dom"/>
</dbReference>
<feature type="binding site" evidence="11">
    <location>
        <position position="157"/>
    </location>
    <ligand>
        <name>ATP</name>
        <dbReference type="ChEBI" id="CHEBI:30616"/>
    </ligand>
</feature>
<keyword evidence="10 11" id="KW-0694">RNA-binding</keyword>
<dbReference type="InterPro" id="IPR023068">
    <property type="entry name" value="CCA-adding_enz_firmicutes"/>
</dbReference>
<feature type="domain" description="Poly A polymerase head" evidence="12">
    <location>
        <begin position="22"/>
        <end position="141"/>
    </location>
</feature>
<dbReference type="Proteomes" id="UP000287156">
    <property type="component" value="Unassembled WGS sequence"/>
</dbReference>
<dbReference type="Pfam" id="PF12627">
    <property type="entry name" value="PolyA_pol_RNAbd"/>
    <property type="match status" value="1"/>
</dbReference>
<dbReference type="Gene3D" id="1.20.58.560">
    <property type="match status" value="1"/>
</dbReference>
<evidence type="ECO:0000256" key="4">
    <source>
        <dbReference type="ARBA" id="ARBA00022695"/>
    </source>
</evidence>
<feature type="binding site" evidence="11">
    <location>
        <position position="30"/>
    </location>
    <ligand>
        <name>ATP</name>
        <dbReference type="ChEBI" id="CHEBI:30616"/>
    </ligand>
</feature>
<comment type="cofactor">
    <cofactor evidence="1 11">
        <name>Mg(2+)</name>
        <dbReference type="ChEBI" id="CHEBI:18420"/>
    </cofactor>
</comment>
<dbReference type="GO" id="GO:0005524">
    <property type="term" value="F:ATP binding"/>
    <property type="evidence" value="ECO:0007669"/>
    <property type="project" value="UniProtKB-UniRule"/>
</dbReference>
<comment type="caution">
    <text evidence="15">The sequence shown here is derived from an EMBL/GenBank/DDBJ whole genome shotgun (WGS) entry which is preliminary data.</text>
</comment>
<evidence type="ECO:0000256" key="1">
    <source>
        <dbReference type="ARBA" id="ARBA00001946"/>
    </source>
</evidence>
<evidence type="ECO:0000256" key="5">
    <source>
        <dbReference type="ARBA" id="ARBA00022723"/>
    </source>
</evidence>
<feature type="binding site" evidence="11">
    <location>
        <position position="111"/>
    </location>
    <ligand>
        <name>ATP</name>
        <dbReference type="ChEBI" id="CHEBI:30616"/>
    </ligand>
</feature>
<proteinExistence type="inferred from homology"/>
<feature type="binding site" evidence="11">
    <location>
        <position position="27"/>
    </location>
    <ligand>
        <name>CTP</name>
        <dbReference type="ChEBI" id="CHEBI:37563"/>
    </ligand>
</feature>
<gene>
    <name evidence="11" type="primary">cca</name>
    <name evidence="15" type="ORF">D4T97_012235</name>
</gene>
<dbReference type="OrthoDB" id="9805698at2"/>
<dbReference type="Pfam" id="PF01743">
    <property type="entry name" value="PolyA_pol"/>
    <property type="match status" value="1"/>
</dbReference>
<keyword evidence="6 11" id="KW-0547">Nucleotide-binding</keyword>
<reference evidence="15" key="1">
    <citation type="submission" date="2018-12" db="EMBL/GenBank/DDBJ databases">
        <authorList>
            <person name="Sun L."/>
            <person name="Chen Z."/>
        </authorList>
    </citation>
    <scope>NUCLEOTIDE SEQUENCE [LARGE SCALE GENOMIC DNA]</scope>
    <source>
        <strain evidence="15">3-2-2</strain>
    </source>
</reference>
<keyword evidence="2 11" id="KW-0808">Transferase</keyword>
<feature type="binding site" evidence="11">
    <location>
        <position position="157"/>
    </location>
    <ligand>
        <name>CTP</name>
        <dbReference type="ChEBI" id="CHEBI:37563"/>
    </ligand>
</feature>
<evidence type="ECO:0000256" key="3">
    <source>
        <dbReference type="ARBA" id="ARBA00022694"/>
    </source>
</evidence>
<dbReference type="Pfam" id="PF13735">
    <property type="entry name" value="tRNA_NucTran2_2"/>
    <property type="match status" value="1"/>
</dbReference>
<feature type="binding site" evidence="11">
    <location>
        <position position="111"/>
    </location>
    <ligand>
        <name>CTP</name>
        <dbReference type="ChEBI" id="CHEBI:37563"/>
    </ligand>
</feature>
<dbReference type="PANTHER" id="PTHR46173">
    <property type="entry name" value="CCA TRNA NUCLEOTIDYLTRANSFERASE 1, MITOCHONDRIAL"/>
    <property type="match status" value="1"/>
</dbReference>
<evidence type="ECO:0000313" key="15">
    <source>
        <dbReference type="EMBL" id="RST73920.1"/>
    </source>
</evidence>
<dbReference type="GO" id="GO:0004810">
    <property type="term" value="F:CCA tRNA nucleotidyltransferase activity"/>
    <property type="evidence" value="ECO:0007669"/>
    <property type="project" value="UniProtKB-UniRule"/>
</dbReference>
<evidence type="ECO:0000256" key="8">
    <source>
        <dbReference type="ARBA" id="ARBA00022840"/>
    </source>
</evidence>
<evidence type="ECO:0000259" key="13">
    <source>
        <dbReference type="Pfam" id="PF12627"/>
    </source>
</evidence>
<dbReference type="Gene3D" id="1.10.246.80">
    <property type="match status" value="1"/>
</dbReference>
<feature type="binding site" evidence="11">
    <location>
        <position position="154"/>
    </location>
    <ligand>
        <name>CTP</name>
        <dbReference type="ChEBI" id="CHEBI:37563"/>
    </ligand>
</feature>
<keyword evidence="5 11" id="KW-0479">Metal-binding</keyword>
<feature type="binding site" evidence="11">
    <location>
        <position position="30"/>
    </location>
    <ligand>
        <name>CTP</name>
        <dbReference type="ChEBI" id="CHEBI:37563"/>
    </ligand>
</feature>
<dbReference type="SUPFAM" id="SSF81301">
    <property type="entry name" value="Nucleotidyltransferase"/>
    <property type="match status" value="1"/>
</dbReference>
<dbReference type="EC" id="2.7.7.72" evidence="11"/>
<organism evidence="15 16">
    <name type="scientific">Siminovitchia acidinfaciens</name>
    <dbReference type="NCBI Taxonomy" id="2321395"/>
    <lineage>
        <taxon>Bacteria</taxon>
        <taxon>Bacillati</taxon>
        <taxon>Bacillota</taxon>
        <taxon>Bacilli</taxon>
        <taxon>Bacillales</taxon>
        <taxon>Bacillaceae</taxon>
        <taxon>Siminovitchia</taxon>
    </lineage>
</organism>
<dbReference type="NCBIfam" id="NF009814">
    <property type="entry name" value="PRK13299.1"/>
    <property type="match status" value="1"/>
</dbReference>
<feature type="binding site" evidence="11">
    <location>
        <position position="154"/>
    </location>
    <ligand>
        <name>ATP</name>
        <dbReference type="ChEBI" id="CHEBI:30616"/>
    </ligand>
</feature>
<comment type="catalytic activity">
    <reaction evidence="11">
        <text>a tRNA with a 3' CCA end + 2 CTP + ATP = a tRNA with a 3' CCACCA end + 3 diphosphate</text>
        <dbReference type="Rhea" id="RHEA:76235"/>
        <dbReference type="Rhea" id="RHEA-COMP:10468"/>
        <dbReference type="Rhea" id="RHEA-COMP:18655"/>
        <dbReference type="ChEBI" id="CHEBI:30616"/>
        <dbReference type="ChEBI" id="CHEBI:33019"/>
        <dbReference type="ChEBI" id="CHEBI:37563"/>
        <dbReference type="ChEBI" id="CHEBI:83071"/>
        <dbReference type="ChEBI" id="CHEBI:195187"/>
    </reaction>
</comment>
<feature type="binding site" evidence="11">
    <location>
        <position position="160"/>
    </location>
    <ligand>
        <name>ATP</name>
        <dbReference type="ChEBI" id="CHEBI:30616"/>
    </ligand>
</feature>
<feature type="domain" description="tRNA nucleotidyltransferase/poly(A) polymerase RNA and SrmB- binding" evidence="13">
    <location>
        <begin position="169"/>
        <end position="227"/>
    </location>
</feature>
<dbReference type="Gene3D" id="1.10.110.30">
    <property type="match status" value="1"/>
</dbReference>
<feature type="domain" description="CCA-adding enzyme C-terminal" evidence="14">
    <location>
        <begin position="246"/>
        <end position="391"/>
    </location>
</feature>
<dbReference type="InterPro" id="IPR032828">
    <property type="entry name" value="PolyA_RNA-bd"/>
</dbReference>
<keyword evidence="3 11" id="KW-0819">tRNA processing</keyword>
<comment type="catalytic activity">
    <reaction evidence="11">
        <text>a tRNA precursor + 2 CTP + ATP = a tRNA with a 3' CCA end + 3 diphosphate</text>
        <dbReference type="Rhea" id="RHEA:14433"/>
        <dbReference type="Rhea" id="RHEA-COMP:10465"/>
        <dbReference type="Rhea" id="RHEA-COMP:10468"/>
        <dbReference type="ChEBI" id="CHEBI:30616"/>
        <dbReference type="ChEBI" id="CHEBI:33019"/>
        <dbReference type="ChEBI" id="CHEBI:37563"/>
        <dbReference type="ChEBI" id="CHEBI:74896"/>
        <dbReference type="ChEBI" id="CHEBI:83071"/>
        <dbReference type="EC" id="2.7.7.72"/>
    </reaction>
</comment>
<dbReference type="InterPro" id="IPR050264">
    <property type="entry name" value="Bact_CCA-adding_enz_type3_sf"/>
</dbReference>
<dbReference type="Gene3D" id="3.30.460.10">
    <property type="entry name" value="Beta Polymerase, domain 2"/>
    <property type="match status" value="1"/>
</dbReference>
<keyword evidence="16" id="KW-1185">Reference proteome</keyword>
<feature type="binding site" evidence="11">
    <location>
        <position position="27"/>
    </location>
    <ligand>
        <name>ATP</name>
        <dbReference type="ChEBI" id="CHEBI:30616"/>
    </ligand>
</feature>
<dbReference type="HAMAP" id="MF_01263">
    <property type="entry name" value="CCA_bact_type3"/>
    <property type="match status" value="1"/>
</dbReference>
<evidence type="ECO:0000259" key="14">
    <source>
        <dbReference type="Pfam" id="PF13735"/>
    </source>
</evidence>
<dbReference type="GO" id="GO:0042245">
    <property type="term" value="P:RNA repair"/>
    <property type="evidence" value="ECO:0007669"/>
    <property type="project" value="UniProtKB-KW"/>
</dbReference>
<sequence>MKEPFLSALPIIEDIQNAGFEAYFVGGSVRDHLLGKEIHDVDIATSATPAELKGIFSKTVDVGIEHGTIIVIIQGQGFEVTTYRTEAEYKDYRRPETVAFVRNLTEDLKRRDFTMNAIAMDNNGELVDPFEGQKALKEQLIETVGSADERFQEDALRLMRAVRFVSQLGFRLEHQTERAIATHACLLKHIAVERVMVEMVKLLDGPNKSEAFNILFTSGLYKYLPSLFNEKKVIDATMKYQISSLNEDDMWLLALYLADADDHAEELKSWKLPSKKIKSLVRAIGFLNRRHLHEWTSFELFSAGRETAVLVETVYQTIQHGSLMESVTLINNRFDQLPIKSRQELAVTGNDLLSWSDVTAGPWMKELLEKIIQAVLDNDVSNDKEEIRRWVKVCGLL</sequence>
<keyword evidence="9 11" id="KW-0460">Magnesium</keyword>
<evidence type="ECO:0000256" key="2">
    <source>
        <dbReference type="ARBA" id="ARBA00022679"/>
    </source>
</evidence>
<dbReference type="GO" id="GO:0000049">
    <property type="term" value="F:tRNA binding"/>
    <property type="evidence" value="ECO:0007669"/>
    <property type="project" value="UniProtKB-UniRule"/>
</dbReference>
<comment type="function">
    <text evidence="11">Catalyzes the addition and repair of the essential 3'-terminal CCA sequence in tRNAs without using a nucleic acid template. Adds these three nucleotides in the order of C, C, and A to the tRNA nucleotide-73, using CTP and ATP as substrates and producing inorganic pyrophosphate. tRNA 3'-terminal CCA addition is required both for tRNA processing and repair. Also involved in tRNA surveillance by mediating tandem CCA addition to generate a CCACCA at the 3' terminus of unstable tRNAs. While stable tRNAs receive only 3'-terminal CCA, unstable tRNAs are marked with CCACCA and rapidly degraded.</text>
</comment>
<dbReference type="EMBL" id="QYTV02000005">
    <property type="protein sequence ID" value="RST73920.1"/>
    <property type="molecule type" value="Genomic_DNA"/>
</dbReference>
<dbReference type="InterPro" id="IPR043519">
    <property type="entry name" value="NT_sf"/>
</dbReference>
<feature type="binding site" evidence="11">
    <location>
        <position position="42"/>
    </location>
    <ligand>
        <name>Mg(2+)</name>
        <dbReference type="ChEBI" id="CHEBI:18420"/>
    </ligand>
</feature>
<dbReference type="GO" id="GO:0001680">
    <property type="term" value="P:tRNA 3'-terminal CCA addition"/>
    <property type="evidence" value="ECO:0007669"/>
    <property type="project" value="UniProtKB-UniRule"/>
</dbReference>
<feature type="binding site" evidence="11">
    <location>
        <position position="163"/>
    </location>
    <ligand>
        <name>ATP</name>
        <dbReference type="ChEBI" id="CHEBI:30616"/>
    </ligand>
</feature>
<accession>A0A429XYV2</accession>
<evidence type="ECO:0000259" key="12">
    <source>
        <dbReference type="Pfam" id="PF01743"/>
    </source>
</evidence>
<evidence type="ECO:0000256" key="10">
    <source>
        <dbReference type="ARBA" id="ARBA00022884"/>
    </source>
</evidence>
<evidence type="ECO:0000256" key="11">
    <source>
        <dbReference type="HAMAP-Rule" id="MF_01263"/>
    </source>
</evidence>
<dbReference type="CDD" id="cd05398">
    <property type="entry name" value="NT_ClassII-CCAase"/>
    <property type="match status" value="1"/>
</dbReference>
<dbReference type="GO" id="GO:0000287">
    <property type="term" value="F:magnesium ion binding"/>
    <property type="evidence" value="ECO:0007669"/>
    <property type="project" value="UniProtKB-UniRule"/>
</dbReference>
<dbReference type="AlphaFoldDB" id="A0A429XYV2"/>
<comment type="subunit">
    <text evidence="11">Homodimer.</text>
</comment>